<dbReference type="EMBL" id="MPUH01000167">
    <property type="protein sequence ID" value="OMJ87807.1"/>
    <property type="molecule type" value="Genomic_DNA"/>
</dbReference>
<dbReference type="PANTHER" id="PTHR45720:SF10">
    <property type="entry name" value="CHLORIDE CHANNEL PROTEIN 2"/>
    <property type="match status" value="1"/>
</dbReference>
<gene>
    <name evidence="10" type="ORF">SteCoe_10368</name>
</gene>
<name>A0A1R2CFK4_9CILI</name>
<feature type="transmembrane region" description="Helical" evidence="9">
    <location>
        <begin position="62"/>
        <end position="86"/>
    </location>
</feature>
<dbReference type="InterPro" id="IPR046342">
    <property type="entry name" value="CBS_dom_sf"/>
</dbReference>
<evidence type="ECO:0000313" key="10">
    <source>
        <dbReference type="EMBL" id="OMJ87807.1"/>
    </source>
</evidence>
<evidence type="ECO:0000256" key="7">
    <source>
        <dbReference type="ARBA" id="ARBA00023136"/>
    </source>
</evidence>
<comment type="subcellular location">
    <subcellularLocation>
        <location evidence="1">Membrane</location>
        <topology evidence="1">Multi-pass membrane protein</topology>
    </subcellularLocation>
</comment>
<keyword evidence="5 9" id="KW-1133">Transmembrane helix</keyword>
<dbReference type="Pfam" id="PF00654">
    <property type="entry name" value="Voltage_CLC"/>
    <property type="match status" value="1"/>
</dbReference>
<dbReference type="GO" id="GO:0005247">
    <property type="term" value="F:voltage-gated chloride channel activity"/>
    <property type="evidence" value="ECO:0007669"/>
    <property type="project" value="TreeGrafter"/>
</dbReference>
<dbReference type="InterPro" id="IPR001807">
    <property type="entry name" value="ClC"/>
</dbReference>
<dbReference type="GO" id="GO:0016020">
    <property type="term" value="C:membrane"/>
    <property type="evidence" value="ECO:0007669"/>
    <property type="project" value="UniProtKB-SubCell"/>
</dbReference>
<dbReference type="PANTHER" id="PTHR45720">
    <property type="entry name" value="CHLORIDE CHANNEL PROTEIN 2"/>
    <property type="match status" value="1"/>
</dbReference>
<proteinExistence type="predicted"/>
<keyword evidence="8" id="KW-0868">Chloride</keyword>
<dbReference type="SUPFAM" id="SSF81340">
    <property type="entry name" value="Clc chloride channel"/>
    <property type="match status" value="1"/>
</dbReference>
<evidence type="ECO:0000313" key="11">
    <source>
        <dbReference type="Proteomes" id="UP000187209"/>
    </source>
</evidence>
<dbReference type="PRINTS" id="PR00762">
    <property type="entry name" value="CLCHANNEL"/>
</dbReference>
<keyword evidence="4" id="KW-0677">Repeat</keyword>
<comment type="caution">
    <text evidence="10">The sequence shown here is derived from an EMBL/GenBank/DDBJ whole genome shotgun (WGS) entry which is preliminary data.</text>
</comment>
<accession>A0A1R2CFK4</accession>
<evidence type="ECO:0000256" key="1">
    <source>
        <dbReference type="ARBA" id="ARBA00004141"/>
    </source>
</evidence>
<keyword evidence="3 9" id="KW-0812">Transmembrane</keyword>
<protein>
    <recommendedName>
        <fullName evidence="12">Chloride channel protein</fullName>
    </recommendedName>
</protein>
<dbReference type="InterPro" id="IPR050970">
    <property type="entry name" value="Cl_channel_volt-gated"/>
</dbReference>
<dbReference type="Gene3D" id="1.10.3080.10">
    <property type="entry name" value="Clc chloride channel"/>
    <property type="match status" value="1"/>
</dbReference>
<keyword evidence="2" id="KW-0813">Transport</keyword>
<reference evidence="10 11" key="1">
    <citation type="submission" date="2016-11" db="EMBL/GenBank/DDBJ databases">
        <title>The macronuclear genome of Stentor coeruleus: a giant cell with tiny introns.</title>
        <authorList>
            <person name="Slabodnick M."/>
            <person name="Ruby J.G."/>
            <person name="Reiff S.B."/>
            <person name="Swart E.C."/>
            <person name="Gosai S."/>
            <person name="Prabakaran S."/>
            <person name="Witkowska E."/>
            <person name="Larue G.E."/>
            <person name="Fisher S."/>
            <person name="Freeman R.M."/>
            <person name="Gunawardena J."/>
            <person name="Chu W."/>
            <person name="Stover N.A."/>
            <person name="Gregory B.D."/>
            <person name="Nowacki M."/>
            <person name="Derisi J."/>
            <person name="Roy S.W."/>
            <person name="Marshall W.F."/>
            <person name="Sood P."/>
        </authorList>
    </citation>
    <scope>NUCLEOTIDE SEQUENCE [LARGE SCALE GENOMIC DNA]</scope>
    <source>
        <strain evidence="10">WM001</strain>
    </source>
</reference>
<dbReference type="Proteomes" id="UP000187209">
    <property type="component" value="Unassembled WGS sequence"/>
</dbReference>
<feature type="transmembrane region" description="Helical" evidence="9">
    <location>
        <begin position="107"/>
        <end position="129"/>
    </location>
</feature>
<feature type="transmembrane region" description="Helical" evidence="9">
    <location>
        <begin position="328"/>
        <end position="347"/>
    </location>
</feature>
<evidence type="ECO:0000256" key="6">
    <source>
        <dbReference type="ARBA" id="ARBA00023065"/>
    </source>
</evidence>
<feature type="transmembrane region" description="Helical" evidence="9">
    <location>
        <begin position="398"/>
        <end position="417"/>
    </location>
</feature>
<feature type="transmembrane region" description="Helical" evidence="9">
    <location>
        <begin position="215"/>
        <end position="234"/>
    </location>
</feature>
<evidence type="ECO:0000256" key="5">
    <source>
        <dbReference type="ARBA" id="ARBA00022989"/>
    </source>
</evidence>
<feature type="transmembrane region" description="Helical" evidence="9">
    <location>
        <begin position="367"/>
        <end position="386"/>
    </location>
</feature>
<feature type="transmembrane region" description="Helical" evidence="9">
    <location>
        <begin position="286"/>
        <end position="307"/>
    </location>
</feature>
<evidence type="ECO:0000256" key="4">
    <source>
        <dbReference type="ARBA" id="ARBA00022737"/>
    </source>
</evidence>
<feature type="transmembrane region" description="Helical" evidence="9">
    <location>
        <begin position="246"/>
        <end position="266"/>
    </location>
</feature>
<keyword evidence="6" id="KW-0406">Ion transport</keyword>
<evidence type="ECO:0000256" key="8">
    <source>
        <dbReference type="ARBA" id="ARBA00023214"/>
    </source>
</evidence>
<sequence>MSFKENQDVLSRLAEITQDFAIEEIDPVMESKIYNIESFENYSFTQKQRNNYSKIKAMQKNFLFMLALTLIAFFTACVAIFIDVVAYNMIKYKKVLIFMIENPYLGCFVWVLISVVFICCATSFGYFIAPEIDGSGIPEVKGILSGVELPKYLSMKTLICKIFGLICCSGSLSIGKEGPHVHLAAIVAYRVLKMKIFEPLKEHPGVQTRIMESSVAAGVAAVMAAPLGSVFFSMELTATFYMIHNVYLALYCGVLSAFFLQWYRLLGLTEVINSTDIPEGFNNYDLILFSLIGLASGIIGVLFTSLTKFLVISRSKKRIPWLHRRFRYAIFMTTLYSTICYVFPFMMLNAKQVFNQLFVNGDLGNTWSYFGVAGSLGVFISLKILFTATSTSVQIPGGVFLPILICGAAFGRLIHMISYSFGGIANASMYAAVAGGAFISSTCHSLSVGLIIFEMTGQIHYVVPMLLAVIISYSIGCSLGLNIYDAMIIVKKIPYLPAIRKTKLYNTSAYEIMDQPAFVLQNCTYRQLRDASFNKNAHKVAIVDENHYVLADFNIKLIQKYLMKCLDNFGDVLRKDQKADIESCIQNEKHEVKEINPNLMPVLRRFSSIDIAENFWELPVDFTDRIFKINKHPMVVQENTSLVKIHYLFLMLGLMQLYVTKEFKLVGVIYRDYFTKSNK</sequence>
<dbReference type="Gene3D" id="3.10.580.10">
    <property type="entry name" value="CBS-domain"/>
    <property type="match status" value="1"/>
</dbReference>
<organism evidence="10 11">
    <name type="scientific">Stentor coeruleus</name>
    <dbReference type="NCBI Taxonomy" id="5963"/>
    <lineage>
        <taxon>Eukaryota</taxon>
        <taxon>Sar</taxon>
        <taxon>Alveolata</taxon>
        <taxon>Ciliophora</taxon>
        <taxon>Postciliodesmatophora</taxon>
        <taxon>Heterotrichea</taxon>
        <taxon>Heterotrichida</taxon>
        <taxon>Stentoridae</taxon>
        <taxon>Stentor</taxon>
    </lineage>
</organism>
<dbReference type="AlphaFoldDB" id="A0A1R2CFK4"/>
<evidence type="ECO:0000256" key="9">
    <source>
        <dbReference type="SAM" id="Phobius"/>
    </source>
</evidence>
<evidence type="ECO:0000256" key="3">
    <source>
        <dbReference type="ARBA" id="ARBA00022692"/>
    </source>
</evidence>
<evidence type="ECO:0000256" key="2">
    <source>
        <dbReference type="ARBA" id="ARBA00022448"/>
    </source>
</evidence>
<feature type="transmembrane region" description="Helical" evidence="9">
    <location>
        <begin position="465"/>
        <end position="484"/>
    </location>
</feature>
<keyword evidence="11" id="KW-1185">Reference proteome</keyword>
<dbReference type="OrthoDB" id="444877at2759"/>
<evidence type="ECO:0008006" key="12">
    <source>
        <dbReference type="Google" id="ProtNLM"/>
    </source>
</evidence>
<feature type="transmembrane region" description="Helical" evidence="9">
    <location>
        <begin position="429"/>
        <end position="453"/>
    </location>
</feature>
<keyword evidence="7 9" id="KW-0472">Membrane</keyword>
<dbReference type="SUPFAM" id="SSF54631">
    <property type="entry name" value="CBS-domain pair"/>
    <property type="match status" value="1"/>
</dbReference>
<dbReference type="InterPro" id="IPR014743">
    <property type="entry name" value="Cl-channel_core"/>
</dbReference>